<dbReference type="AlphaFoldDB" id="A0A4P7GJD1"/>
<dbReference type="EMBL" id="CP038267">
    <property type="protein sequence ID" value="QBR91834.1"/>
    <property type="molecule type" value="Genomic_DNA"/>
</dbReference>
<evidence type="ECO:0000259" key="1">
    <source>
        <dbReference type="Pfam" id="PF20208"/>
    </source>
</evidence>
<dbReference type="RefSeq" id="WP_135074896.1">
    <property type="nucleotide sequence ID" value="NZ_CP038267.1"/>
</dbReference>
<dbReference type="Pfam" id="PF20208">
    <property type="entry name" value="ARPP-1"/>
    <property type="match status" value="1"/>
</dbReference>
<feature type="domain" description="ARG and Rhodanese-Phosphatase-superfamily-associated" evidence="1">
    <location>
        <begin position="2"/>
        <end position="276"/>
    </location>
</feature>
<sequence>MKLHIGQGTAVGAITVFPVWHDGHVRSLRIYDTASASLTVTEADTGPSVPTLQVTNSGEKPVLVLDGQLFEEGMQHRMATRSTLVRAGGAMPIEVACVEQSRWAGATTQATRGRRANLVVRDGYGAGGQEEVWRRIASYDAIAGRVSRTGSLAERLDTASADEQAKVLSAAVRPIGGQCGVLIGVGGQPLLLEVFDHPTTLREQLRPLYRAAALDAYGAPALPTPARRARRFAERLAQVQLDLEPDVGQMGRLGRATNEHLDVAELRHRLSTVHLRASYRRHPLLQAV</sequence>
<protein>
    <recommendedName>
        <fullName evidence="1">ARG and Rhodanese-Phosphatase-superfamily-associated domain-containing protein</fullName>
    </recommendedName>
</protein>
<reference evidence="2 3" key="1">
    <citation type="submission" date="2019-03" db="EMBL/GenBank/DDBJ databases">
        <title>Three New Species of Nocardioides, Nocardioides euryhalodurans sp. nov., Nocardioides seonyuensis sp. nov. and Nocardioides eburneoflavus sp. nov., Iolated from Soil.</title>
        <authorList>
            <person name="Roh S.G."/>
            <person name="Lee C."/>
            <person name="Kim M.-K."/>
            <person name="Kim S.B."/>
        </authorList>
    </citation>
    <scope>NUCLEOTIDE SEQUENCE [LARGE SCALE GENOMIC DNA]</scope>
    <source>
        <strain evidence="2 3">MMS17-SY117</strain>
    </source>
</reference>
<dbReference type="Proteomes" id="UP000294894">
    <property type="component" value="Chromosome"/>
</dbReference>
<accession>A0A4P7GJD1</accession>
<dbReference type="KEGG" id="noy:EXE57_05755"/>
<organism evidence="2 3">
    <name type="scientific">Nocardioides euryhalodurans</name>
    <dbReference type="NCBI Taxonomy" id="2518370"/>
    <lineage>
        <taxon>Bacteria</taxon>
        <taxon>Bacillati</taxon>
        <taxon>Actinomycetota</taxon>
        <taxon>Actinomycetes</taxon>
        <taxon>Propionibacteriales</taxon>
        <taxon>Nocardioidaceae</taxon>
        <taxon>Nocardioides</taxon>
    </lineage>
</organism>
<evidence type="ECO:0000313" key="2">
    <source>
        <dbReference type="EMBL" id="QBR91834.1"/>
    </source>
</evidence>
<proteinExistence type="predicted"/>
<gene>
    <name evidence="2" type="ORF">EXE57_05755</name>
</gene>
<evidence type="ECO:0000313" key="3">
    <source>
        <dbReference type="Proteomes" id="UP000294894"/>
    </source>
</evidence>
<dbReference type="OrthoDB" id="9796904at2"/>
<keyword evidence="3" id="KW-1185">Reference proteome</keyword>
<dbReference type="InterPro" id="IPR046699">
    <property type="entry name" value="ARPP-1"/>
</dbReference>
<name>A0A4P7GJD1_9ACTN</name>